<evidence type="ECO:0000313" key="3">
    <source>
        <dbReference type="Proteomes" id="UP001166585"/>
    </source>
</evidence>
<dbReference type="Proteomes" id="UP001166585">
    <property type="component" value="Unassembled WGS sequence"/>
</dbReference>
<accession>A0ABS5R244</accession>
<dbReference type="RefSeq" id="WP_213753585.1">
    <property type="nucleotide sequence ID" value="NZ_JAHCQH010000004.1"/>
</dbReference>
<protein>
    <submittedName>
        <fullName evidence="2">Uncharacterized protein</fullName>
    </submittedName>
</protein>
<sequence>MAMGLARSAAVALVIGLSGVSLLGVEFGQAQDSSGAGTGSGVSGAFNPSTRLNLGGGGSGTRPSSSGVPVAPVVAGSSEQRAATVKAYVAALVAAQRAGNLSTADLRGILRDFVVANQSIAGEVVAAIVAFSSEGAPGISPNLSLTQLLADGVALGVAELQVSAPTSPAAAAALQAINQTFADAGVSRGSAFGAQFAVTLNAAGGTLIPPGLAPATSPIAVIIPSLPNDPTNEISPT</sequence>
<feature type="compositionally biased region" description="Low complexity" evidence="1">
    <location>
        <begin position="61"/>
        <end position="71"/>
    </location>
</feature>
<organism evidence="2 3">
    <name type="scientific">Ancylobacter radicis</name>
    <dbReference type="NCBI Taxonomy" id="2836179"/>
    <lineage>
        <taxon>Bacteria</taxon>
        <taxon>Pseudomonadati</taxon>
        <taxon>Pseudomonadota</taxon>
        <taxon>Alphaproteobacteria</taxon>
        <taxon>Hyphomicrobiales</taxon>
        <taxon>Xanthobacteraceae</taxon>
        <taxon>Ancylobacter</taxon>
    </lineage>
</organism>
<evidence type="ECO:0000256" key="1">
    <source>
        <dbReference type="SAM" id="MobiDB-lite"/>
    </source>
</evidence>
<proteinExistence type="predicted"/>
<name>A0ABS5R244_9HYPH</name>
<evidence type="ECO:0000313" key="2">
    <source>
        <dbReference type="EMBL" id="MBS9475729.1"/>
    </source>
</evidence>
<keyword evidence="3" id="KW-1185">Reference proteome</keyword>
<gene>
    <name evidence="2" type="ORF">KIP89_01225</name>
</gene>
<dbReference type="EMBL" id="JAHCQH010000004">
    <property type="protein sequence ID" value="MBS9475729.1"/>
    <property type="molecule type" value="Genomic_DNA"/>
</dbReference>
<comment type="caution">
    <text evidence="2">The sequence shown here is derived from an EMBL/GenBank/DDBJ whole genome shotgun (WGS) entry which is preliminary data.</text>
</comment>
<reference evidence="2" key="1">
    <citation type="submission" date="2021-05" db="EMBL/GenBank/DDBJ databases">
        <authorList>
            <person name="Sun Q."/>
            <person name="Inoue M."/>
        </authorList>
    </citation>
    <scope>NUCLEOTIDE SEQUENCE</scope>
    <source>
        <strain evidence="2">VKM B-3255</strain>
    </source>
</reference>
<feature type="region of interest" description="Disordered" evidence="1">
    <location>
        <begin position="52"/>
        <end position="71"/>
    </location>
</feature>